<evidence type="ECO:0000313" key="2">
    <source>
        <dbReference type="EMBL" id="UGS26873.1"/>
    </source>
</evidence>
<sequence length="55" mass="5420">MTTAADRVPHTPVEAQTPPGETSAPSLLTLLPVADATDAGLCAGGFCRLPGAASD</sequence>
<dbReference type="EMBL" id="CP082781">
    <property type="protein sequence ID" value="UGS26873.1"/>
    <property type="molecule type" value="Genomic_DNA"/>
</dbReference>
<gene>
    <name evidence="2" type="ORF">K8F61_01175</name>
</gene>
<dbReference type="RefSeq" id="WP_157518168.1">
    <property type="nucleotide sequence ID" value="NZ_CP082781.1"/>
</dbReference>
<name>A0ABY3RVB5_9MICO</name>
<keyword evidence="3" id="KW-1185">Reference proteome</keyword>
<protein>
    <submittedName>
        <fullName evidence="2">Uncharacterized protein</fullName>
    </submittedName>
</protein>
<reference evidence="2 3" key="1">
    <citation type="submission" date="2023-01" db="EMBL/GenBank/DDBJ databases">
        <title>Characterization of estradiol degrading bacteria Microbacterium sp. MZT7 and reveal degrading genes through genome analysis.</title>
        <authorList>
            <person name="Hao P."/>
            <person name="Gao Y."/>
        </authorList>
    </citation>
    <scope>NUCLEOTIDE SEQUENCE [LARGE SCALE GENOMIC DNA]</scope>
    <source>
        <strain evidence="2 3">MZT7</strain>
    </source>
</reference>
<accession>A0ABY3RVB5</accession>
<proteinExistence type="predicted"/>
<organism evidence="2 3">
    <name type="scientific">Microbacterium resistens</name>
    <dbReference type="NCBI Taxonomy" id="156977"/>
    <lineage>
        <taxon>Bacteria</taxon>
        <taxon>Bacillati</taxon>
        <taxon>Actinomycetota</taxon>
        <taxon>Actinomycetes</taxon>
        <taxon>Micrococcales</taxon>
        <taxon>Microbacteriaceae</taxon>
        <taxon>Microbacterium</taxon>
    </lineage>
</organism>
<evidence type="ECO:0000313" key="3">
    <source>
        <dbReference type="Proteomes" id="UP001199642"/>
    </source>
</evidence>
<feature type="region of interest" description="Disordered" evidence="1">
    <location>
        <begin position="1"/>
        <end position="24"/>
    </location>
</feature>
<evidence type="ECO:0000256" key="1">
    <source>
        <dbReference type="SAM" id="MobiDB-lite"/>
    </source>
</evidence>
<dbReference type="Proteomes" id="UP001199642">
    <property type="component" value="Chromosome"/>
</dbReference>